<reference evidence="1" key="1">
    <citation type="journal article" date="2020" name="Stud. Mycol.">
        <title>101 Dothideomycetes genomes: a test case for predicting lifestyles and emergence of pathogens.</title>
        <authorList>
            <person name="Haridas S."/>
            <person name="Albert R."/>
            <person name="Binder M."/>
            <person name="Bloem J."/>
            <person name="Labutti K."/>
            <person name="Salamov A."/>
            <person name="Andreopoulos B."/>
            <person name="Baker S."/>
            <person name="Barry K."/>
            <person name="Bills G."/>
            <person name="Bluhm B."/>
            <person name="Cannon C."/>
            <person name="Castanera R."/>
            <person name="Culley D."/>
            <person name="Daum C."/>
            <person name="Ezra D."/>
            <person name="Gonzalez J."/>
            <person name="Henrissat B."/>
            <person name="Kuo A."/>
            <person name="Liang C."/>
            <person name="Lipzen A."/>
            <person name="Lutzoni F."/>
            <person name="Magnuson J."/>
            <person name="Mondo S."/>
            <person name="Nolan M."/>
            <person name="Ohm R."/>
            <person name="Pangilinan J."/>
            <person name="Park H.-J."/>
            <person name="Ramirez L."/>
            <person name="Alfaro M."/>
            <person name="Sun H."/>
            <person name="Tritt A."/>
            <person name="Yoshinaga Y."/>
            <person name="Zwiers L.-H."/>
            <person name="Turgeon B."/>
            <person name="Goodwin S."/>
            <person name="Spatafora J."/>
            <person name="Crous P."/>
            <person name="Grigoriev I."/>
        </authorList>
    </citation>
    <scope>NUCLEOTIDE SEQUENCE</scope>
    <source>
        <strain evidence="1">SCOH1-5</strain>
    </source>
</reference>
<accession>A0A6A6F0X6</accession>
<protein>
    <submittedName>
        <fullName evidence="1">Uncharacterized protein</fullName>
    </submittedName>
</protein>
<dbReference type="AlphaFoldDB" id="A0A6A6F0X6"/>
<gene>
    <name evidence="1" type="ORF">CERZMDRAFT_107524</name>
</gene>
<sequence length="225" mass="25973">MASRRFTMQHPDIHIGLRDTSLAYRKYFVQDSLPEDAPFFKLGPNGYPAVNIGERFCRWREEHWSRRAKICGSSHVSRKDLLKHIEEHHGVSRQDRPPSKTNHNKAMCLAADEFYRTVMKHEMEAAYVEDSSTGQWHEEAAVPEEQTEYHGDSTAVVLRSNTVGNEVGLAGESDLELELREIDAEIVVTAMRVKRLEAEERLAEMKLRKVRLECKQVAMQRQRSP</sequence>
<keyword evidence="2" id="KW-1185">Reference proteome</keyword>
<organism evidence="1 2">
    <name type="scientific">Cercospora zeae-maydis SCOH1-5</name>
    <dbReference type="NCBI Taxonomy" id="717836"/>
    <lineage>
        <taxon>Eukaryota</taxon>
        <taxon>Fungi</taxon>
        <taxon>Dikarya</taxon>
        <taxon>Ascomycota</taxon>
        <taxon>Pezizomycotina</taxon>
        <taxon>Dothideomycetes</taxon>
        <taxon>Dothideomycetidae</taxon>
        <taxon>Mycosphaerellales</taxon>
        <taxon>Mycosphaerellaceae</taxon>
        <taxon>Cercospora</taxon>
    </lineage>
</organism>
<evidence type="ECO:0000313" key="2">
    <source>
        <dbReference type="Proteomes" id="UP000799539"/>
    </source>
</evidence>
<dbReference type="OrthoDB" id="3648865at2759"/>
<evidence type="ECO:0000313" key="1">
    <source>
        <dbReference type="EMBL" id="KAF2208128.1"/>
    </source>
</evidence>
<name>A0A6A6F0X6_9PEZI</name>
<dbReference type="Proteomes" id="UP000799539">
    <property type="component" value="Unassembled WGS sequence"/>
</dbReference>
<proteinExistence type="predicted"/>
<dbReference type="EMBL" id="ML992696">
    <property type="protein sequence ID" value="KAF2208128.1"/>
    <property type="molecule type" value="Genomic_DNA"/>
</dbReference>